<accession>A0A5B7HEC8</accession>
<comment type="caution">
    <text evidence="1">The sequence shown here is derived from an EMBL/GenBank/DDBJ whole genome shotgun (WGS) entry which is preliminary data.</text>
</comment>
<keyword evidence="2" id="KW-1185">Reference proteome</keyword>
<evidence type="ECO:0000313" key="2">
    <source>
        <dbReference type="Proteomes" id="UP000324222"/>
    </source>
</evidence>
<dbReference type="Proteomes" id="UP000324222">
    <property type="component" value="Unassembled WGS sequence"/>
</dbReference>
<proteinExistence type="predicted"/>
<reference evidence="1 2" key="1">
    <citation type="submission" date="2019-05" db="EMBL/GenBank/DDBJ databases">
        <title>Another draft genome of Portunus trituberculatus and its Hox gene families provides insights of decapod evolution.</title>
        <authorList>
            <person name="Jeong J.-H."/>
            <person name="Song I."/>
            <person name="Kim S."/>
            <person name="Choi T."/>
            <person name="Kim D."/>
            <person name="Ryu S."/>
            <person name="Kim W."/>
        </authorList>
    </citation>
    <scope>NUCLEOTIDE SEQUENCE [LARGE SCALE GENOMIC DNA]</scope>
    <source>
        <tissue evidence="1">Muscle</tissue>
    </source>
</reference>
<dbReference type="EMBL" id="VSRR010027706">
    <property type="protein sequence ID" value="MPC68356.1"/>
    <property type="molecule type" value="Genomic_DNA"/>
</dbReference>
<evidence type="ECO:0000313" key="1">
    <source>
        <dbReference type="EMBL" id="MPC68356.1"/>
    </source>
</evidence>
<dbReference type="AlphaFoldDB" id="A0A5B7HEC8"/>
<organism evidence="1 2">
    <name type="scientific">Portunus trituberculatus</name>
    <name type="common">Swimming crab</name>
    <name type="synonym">Neptunus trituberculatus</name>
    <dbReference type="NCBI Taxonomy" id="210409"/>
    <lineage>
        <taxon>Eukaryota</taxon>
        <taxon>Metazoa</taxon>
        <taxon>Ecdysozoa</taxon>
        <taxon>Arthropoda</taxon>
        <taxon>Crustacea</taxon>
        <taxon>Multicrustacea</taxon>
        <taxon>Malacostraca</taxon>
        <taxon>Eumalacostraca</taxon>
        <taxon>Eucarida</taxon>
        <taxon>Decapoda</taxon>
        <taxon>Pleocyemata</taxon>
        <taxon>Brachyura</taxon>
        <taxon>Eubrachyura</taxon>
        <taxon>Portunoidea</taxon>
        <taxon>Portunidae</taxon>
        <taxon>Portuninae</taxon>
        <taxon>Portunus</taxon>
    </lineage>
</organism>
<sequence length="107" mass="11268">MQRLGLAGPADVAVPEVQMVPASAMGTTGGFHALVPGTATPLPRKQRSASAIQLPYLVARLLSRILMVVSAIQLPHLVARLLSRILMVVSATQLPHLVARLSSLAMV</sequence>
<protein>
    <submittedName>
        <fullName evidence="1">Uncharacterized protein</fullName>
    </submittedName>
</protein>
<gene>
    <name evidence="1" type="ORF">E2C01_062557</name>
</gene>
<name>A0A5B7HEC8_PORTR</name>